<dbReference type="PANTHER" id="PTHR43233">
    <property type="entry name" value="FAMILY N-ACETYLTRANSFERASE, PUTATIVE (AFU_ORTHOLOGUE AFUA_6G03350)-RELATED"/>
    <property type="match status" value="1"/>
</dbReference>
<dbReference type="CDD" id="cd04301">
    <property type="entry name" value="NAT_SF"/>
    <property type="match status" value="1"/>
</dbReference>
<evidence type="ECO:0000313" key="2">
    <source>
        <dbReference type="EMBL" id="MBN7826005.1"/>
    </source>
</evidence>
<dbReference type="SUPFAM" id="SSF55729">
    <property type="entry name" value="Acyl-CoA N-acyltransferases (Nat)"/>
    <property type="match status" value="1"/>
</dbReference>
<keyword evidence="3" id="KW-1185">Reference proteome</keyword>
<dbReference type="Proteomes" id="UP000664654">
    <property type="component" value="Unassembled WGS sequence"/>
</dbReference>
<organism evidence="2 3">
    <name type="scientific">Bowmanella dokdonensis</name>
    <dbReference type="NCBI Taxonomy" id="751969"/>
    <lineage>
        <taxon>Bacteria</taxon>
        <taxon>Pseudomonadati</taxon>
        <taxon>Pseudomonadota</taxon>
        <taxon>Gammaproteobacteria</taxon>
        <taxon>Alteromonadales</taxon>
        <taxon>Alteromonadaceae</taxon>
        <taxon>Bowmanella</taxon>
    </lineage>
</organism>
<evidence type="ECO:0000259" key="1">
    <source>
        <dbReference type="PROSITE" id="PS51186"/>
    </source>
</evidence>
<dbReference type="GO" id="GO:0016747">
    <property type="term" value="F:acyltransferase activity, transferring groups other than amino-acyl groups"/>
    <property type="evidence" value="ECO:0007669"/>
    <property type="project" value="InterPro"/>
</dbReference>
<name>A0A939IPL4_9ALTE</name>
<dbReference type="InterPro" id="IPR016181">
    <property type="entry name" value="Acyl_CoA_acyltransferase"/>
</dbReference>
<dbReference type="PANTHER" id="PTHR43233:SF1">
    <property type="entry name" value="FAMILY N-ACETYLTRANSFERASE, PUTATIVE (AFU_ORTHOLOGUE AFUA_6G03350)-RELATED"/>
    <property type="match status" value="1"/>
</dbReference>
<gene>
    <name evidence="2" type="ORF">J0A66_12275</name>
</gene>
<protein>
    <submittedName>
        <fullName evidence="2">GNAT family N-acetyltransferase</fullName>
    </submittedName>
</protein>
<accession>A0A939IPL4</accession>
<dbReference type="EMBL" id="JAFKCV010000006">
    <property type="protein sequence ID" value="MBN7826005.1"/>
    <property type="molecule type" value="Genomic_DNA"/>
</dbReference>
<dbReference type="Gene3D" id="3.40.630.30">
    <property type="match status" value="1"/>
</dbReference>
<evidence type="ECO:0000313" key="3">
    <source>
        <dbReference type="Proteomes" id="UP000664654"/>
    </source>
</evidence>
<dbReference type="PROSITE" id="PS51186">
    <property type="entry name" value="GNAT"/>
    <property type="match status" value="1"/>
</dbReference>
<feature type="domain" description="N-acetyltransferase" evidence="1">
    <location>
        <begin position="1"/>
        <end position="139"/>
    </location>
</feature>
<sequence length="139" mass="15808">MLSDDKRLLDRPRIHQFLTRDSSWARGIDRATVDRSIEHSVCIGAYFGEIQVGFARIVTDRATFANLVDVIVWPEFRGQGISRQLMEAVLAHASVKGIRRFTLATSDAHGLYSKFGFTALNKPTTFMERYEPNIYRAAK</sequence>
<dbReference type="Pfam" id="PF13508">
    <property type="entry name" value="Acetyltransf_7"/>
    <property type="match status" value="1"/>
</dbReference>
<reference evidence="2" key="1">
    <citation type="submission" date="2021-03" db="EMBL/GenBank/DDBJ databases">
        <title>novel species isolated from a fishpond in China.</title>
        <authorList>
            <person name="Lu H."/>
            <person name="Cai Z."/>
        </authorList>
    </citation>
    <scope>NUCLEOTIDE SEQUENCE</scope>
    <source>
        <strain evidence="2">JCM 30855</strain>
    </source>
</reference>
<dbReference type="InterPro" id="IPR053144">
    <property type="entry name" value="Acetyltransferase_Butenolide"/>
</dbReference>
<dbReference type="AlphaFoldDB" id="A0A939IPL4"/>
<dbReference type="InterPro" id="IPR000182">
    <property type="entry name" value="GNAT_dom"/>
</dbReference>
<proteinExistence type="predicted"/>
<comment type="caution">
    <text evidence="2">The sequence shown here is derived from an EMBL/GenBank/DDBJ whole genome shotgun (WGS) entry which is preliminary data.</text>
</comment>